<feature type="domain" description="RCK C-terminal" evidence="9">
    <location>
        <begin position="594"/>
        <end position="681"/>
    </location>
</feature>
<dbReference type="Gene3D" id="1.20.1530.20">
    <property type="match status" value="1"/>
</dbReference>
<sequence>MIDSTAHLIEFLIQDLAVVLIAAGLSGWLCKRLGISVVVGYLAAGILVGTPQITFPYVTDAGRIQLLAQLGLIFLMFSIGLGLGLRKIKQIGFGVVLATAATALLVLMLSRTAAMLLGVNEGTALFLGAMIMGSSSAIVGKLIYDSQLAHQRSGQLALAMSLLEDIVAIVMLTYLSSYAAMEQSSSGGLGAIVTQVSLLLVFVVIIVLPGIAVLPRWLRRFEKIGGVELETLIVAGILFGLSWLTLSAGFSIALGAFLFGVILAETTRAQVIEKAFSGLKDIFVAVFFTATGMAIDILRLPEALGLIALGVVLALLVRPIAATFGFLLACEDEKVAVKAALCVTPIGEFAFVIAGLGVAAGVLEEKIQVAAVGIAFVTSLCSPLVAKQGDRLSQLLRPSRIRWLGRCLSLYQSSWSKVSQHSDRSVLWKILRPRVWQISAEWLLVTGVLLFAHPLEPKFTEWMESNLAWLPLASLIYRLAIALIVLAPVIALYRNISAVAMILADGVPIKACKTPENRHRLELVFQLTGLLLLTVWLLFLFSFGSMRIGDWLLFALLLSLAAIGGWRKWVRWHSHAEFSIKSALAEEVEEDSRVDHLSKKMGNELGLDLFETEVPVRSIVVGQSLGQLNLRRRFDVSVIAIDRQGFLISDLAASEKLYARDHIYMVGSTERLKDAIKMIQEVAPDKNEHDLHLQSAILSKVVVSESSSWTGRTLDELDWPNRFGLQIVGIQRAGQLQSNFKADEHLQVGDELTLAGSSSAVKALNAAEEE</sequence>
<dbReference type="InterPro" id="IPR006037">
    <property type="entry name" value="RCK_C"/>
</dbReference>
<feature type="transmembrane region" description="Helical" evidence="8">
    <location>
        <begin position="37"/>
        <end position="58"/>
    </location>
</feature>
<keyword evidence="7 8" id="KW-0472">Membrane</keyword>
<evidence type="ECO:0000256" key="5">
    <source>
        <dbReference type="ARBA" id="ARBA00022692"/>
    </source>
</evidence>
<feature type="domain" description="RCK C-terminal" evidence="9">
    <location>
        <begin position="686"/>
        <end position="770"/>
    </location>
</feature>
<feature type="transmembrane region" description="Helical" evidence="8">
    <location>
        <begin position="122"/>
        <end position="144"/>
    </location>
</feature>
<feature type="transmembrane region" description="Helical" evidence="8">
    <location>
        <begin position="475"/>
        <end position="493"/>
    </location>
</feature>
<evidence type="ECO:0000256" key="6">
    <source>
        <dbReference type="ARBA" id="ARBA00022989"/>
    </source>
</evidence>
<name>A0ABU1AML4_9BACT</name>
<evidence type="ECO:0000256" key="7">
    <source>
        <dbReference type="ARBA" id="ARBA00023136"/>
    </source>
</evidence>
<feature type="transmembrane region" description="Helical" evidence="8">
    <location>
        <begin position="367"/>
        <end position="386"/>
    </location>
</feature>
<dbReference type="SUPFAM" id="SSF116726">
    <property type="entry name" value="TrkA C-terminal domain-like"/>
    <property type="match status" value="2"/>
</dbReference>
<keyword evidence="5 8" id="KW-0812">Transmembrane</keyword>
<gene>
    <name evidence="10" type="ORF">QEH59_16545</name>
</gene>
<feature type="transmembrane region" description="Helical" evidence="8">
    <location>
        <begin position="12"/>
        <end position="30"/>
    </location>
</feature>
<organism evidence="10 11">
    <name type="scientific">Thalassobacterium sedimentorum</name>
    <dbReference type="NCBI Taxonomy" id="3041258"/>
    <lineage>
        <taxon>Bacteria</taxon>
        <taxon>Pseudomonadati</taxon>
        <taxon>Verrucomicrobiota</taxon>
        <taxon>Opitutia</taxon>
        <taxon>Puniceicoccales</taxon>
        <taxon>Coraliomargaritaceae</taxon>
        <taxon>Thalassobacterium</taxon>
    </lineage>
</organism>
<accession>A0ABU1AML4</accession>
<evidence type="ECO:0000256" key="1">
    <source>
        <dbReference type="ARBA" id="ARBA00004141"/>
    </source>
</evidence>
<proteinExistence type="inferred from homology"/>
<dbReference type="Gene3D" id="3.30.70.1450">
    <property type="entry name" value="Regulator of K+ conductance, C-terminal domain"/>
    <property type="match status" value="2"/>
</dbReference>
<evidence type="ECO:0000259" key="9">
    <source>
        <dbReference type="PROSITE" id="PS51202"/>
    </source>
</evidence>
<feature type="transmembrane region" description="Helical" evidence="8">
    <location>
        <begin position="156"/>
        <end position="180"/>
    </location>
</feature>
<dbReference type="PANTHER" id="PTHR42751:SF3">
    <property type="entry name" value="SODIUM_GLUTAMATE SYMPORTER"/>
    <property type="match status" value="1"/>
</dbReference>
<dbReference type="EMBL" id="JARXIC010000043">
    <property type="protein sequence ID" value="MDQ8196047.1"/>
    <property type="molecule type" value="Genomic_DNA"/>
</dbReference>
<keyword evidence="4" id="KW-0633">Potassium transport</keyword>
<dbReference type="RefSeq" id="WP_308986491.1">
    <property type="nucleotide sequence ID" value="NZ_JARXIC010000043.1"/>
</dbReference>
<feature type="transmembrane region" description="Helical" evidence="8">
    <location>
        <begin position="523"/>
        <end position="542"/>
    </location>
</feature>
<dbReference type="Proteomes" id="UP001243717">
    <property type="component" value="Unassembled WGS sequence"/>
</dbReference>
<dbReference type="InterPro" id="IPR036721">
    <property type="entry name" value="RCK_C_sf"/>
</dbReference>
<dbReference type="InterPro" id="IPR006153">
    <property type="entry name" value="Cation/H_exchanger_TM"/>
</dbReference>
<keyword evidence="3" id="KW-0813">Transport</keyword>
<dbReference type="InterPro" id="IPR038770">
    <property type="entry name" value="Na+/solute_symporter_sf"/>
</dbReference>
<feature type="transmembrane region" description="Helical" evidence="8">
    <location>
        <begin position="250"/>
        <end position="267"/>
    </location>
</feature>
<feature type="transmembrane region" description="Helical" evidence="8">
    <location>
        <begin position="91"/>
        <end position="110"/>
    </location>
</feature>
<feature type="transmembrane region" description="Helical" evidence="8">
    <location>
        <begin position="340"/>
        <end position="361"/>
    </location>
</feature>
<comment type="similarity">
    <text evidence="2">Belongs to the monovalent cation:proton antiporter 2 (CPA2) transporter (TC 2.A.37) family.</text>
</comment>
<reference evidence="10 11" key="1">
    <citation type="submission" date="2023-04" db="EMBL/GenBank/DDBJ databases">
        <title>A novel bacteria isolated from coastal sediment.</title>
        <authorList>
            <person name="Liu X.-J."/>
            <person name="Du Z.-J."/>
        </authorList>
    </citation>
    <scope>NUCLEOTIDE SEQUENCE [LARGE SCALE GENOMIC DNA]</scope>
    <source>
        <strain evidence="10 11">SDUM461004</strain>
    </source>
</reference>
<keyword evidence="4" id="KW-0630">Potassium</keyword>
<feature type="transmembrane region" description="Helical" evidence="8">
    <location>
        <begin position="226"/>
        <end position="244"/>
    </location>
</feature>
<evidence type="ECO:0000313" key="10">
    <source>
        <dbReference type="EMBL" id="MDQ8196047.1"/>
    </source>
</evidence>
<keyword evidence="4" id="KW-0406">Ion transport</keyword>
<protein>
    <submittedName>
        <fullName evidence="10">Cation:proton antiporter</fullName>
    </submittedName>
</protein>
<dbReference type="PROSITE" id="PS51202">
    <property type="entry name" value="RCK_C"/>
    <property type="match status" value="2"/>
</dbReference>
<dbReference type="PANTHER" id="PTHR42751">
    <property type="entry name" value="SODIUM/HYDROGEN EXCHANGER FAMILY/TRKA DOMAIN PROTEIN"/>
    <property type="match status" value="1"/>
</dbReference>
<feature type="transmembrane region" description="Helical" evidence="8">
    <location>
        <begin position="279"/>
        <end position="298"/>
    </location>
</feature>
<feature type="transmembrane region" description="Helical" evidence="8">
    <location>
        <begin position="192"/>
        <end position="214"/>
    </location>
</feature>
<evidence type="ECO:0000313" key="11">
    <source>
        <dbReference type="Proteomes" id="UP001243717"/>
    </source>
</evidence>
<evidence type="ECO:0000256" key="3">
    <source>
        <dbReference type="ARBA" id="ARBA00022448"/>
    </source>
</evidence>
<evidence type="ECO:0000256" key="4">
    <source>
        <dbReference type="ARBA" id="ARBA00022538"/>
    </source>
</evidence>
<feature type="transmembrane region" description="Helical" evidence="8">
    <location>
        <begin position="64"/>
        <end position="84"/>
    </location>
</feature>
<dbReference type="Pfam" id="PF00999">
    <property type="entry name" value="Na_H_Exchanger"/>
    <property type="match status" value="1"/>
</dbReference>
<comment type="caution">
    <text evidence="10">The sequence shown here is derived from an EMBL/GenBank/DDBJ whole genome shotgun (WGS) entry which is preliminary data.</text>
</comment>
<dbReference type="Pfam" id="PF02080">
    <property type="entry name" value="TrkA_C"/>
    <property type="match status" value="2"/>
</dbReference>
<evidence type="ECO:0000256" key="8">
    <source>
        <dbReference type="SAM" id="Phobius"/>
    </source>
</evidence>
<feature type="transmembrane region" description="Helical" evidence="8">
    <location>
        <begin position="548"/>
        <end position="566"/>
    </location>
</feature>
<keyword evidence="6 8" id="KW-1133">Transmembrane helix</keyword>
<keyword evidence="11" id="KW-1185">Reference proteome</keyword>
<feature type="transmembrane region" description="Helical" evidence="8">
    <location>
        <begin position="435"/>
        <end position="455"/>
    </location>
</feature>
<evidence type="ECO:0000256" key="2">
    <source>
        <dbReference type="ARBA" id="ARBA00005551"/>
    </source>
</evidence>
<feature type="transmembrane region" description="Helical" evidence="8">
    <location>
        <begin position="304"/>
        <end position="328"/>
    </location>
</feature>
<comment type="subcellular location">
    <subcellularLocation>
        <location evidence="1">Membrane</location>
        <topology evidence="1">Multi-pass membrane protein</topology>
    </subcellularLocation>
</comment>